<name>A0A1B1K6N3_RHOOP</name>
<sequence length="298" mass="33264">MQTERDQLLLTVRNLARFHREHEKFYSESPFHDVIRLQRNSRALKALAERWSVVAPSGETSLSPFAGASDLNDDRATETLGILFMEGGGEPAEITNLKRDLSALGEANRAIGQWLASAMSAAWDMLEALLSYPELADLLAERHRIVSNDWQCASMAELIARNLDRAVAILGRVDFTPAALRADLTAHRVVPRYLFSASENARLCRGSRGSQRGAHARERATLADLPRAGRSDSRGRRHPRRQRNPTGGQVETDCHGVGLWGLLIVVGFSGWGGLSVRRWLRRTRRRRVRGGGGRCRLR</sequence>
<reference evidence="3 4" key="1">
    <citation type="submission" date="2014-07" db="EMBL/GenBank/DDBJ databases">
        <authorList>
            <person name="Zhang J.E."/>
            <person name="Yang H."/>
            <person name="Guo J."/>
            <person name="Deng Z."/>
            <person name="Luo H."/>
            <person name="Luo M."/>
            <person name="Zhao B."/>
        </authorList>
    </citation>
    <scope>NUCLEOTIDE SEQUENCE [LARGE SCALE GENOMIC DNA]</scope>
    <source>
        <strain evidence="3 4">1CP</strain>
    </source>
</reference>
<keyword evidence="2" id="KW-0472">Membrane</keyword>
<protein>
    <submittedName>
        <fullName evidence="3">Uncharacterized protein</fullName>
    </submittedName>
</protein>
<gene>
    <name evidence="3" type="ORF">R1CP_18040</name>
</gene>
<accession>A0A1B1K6N3</accession>
<evidence type="ECO:0000256" key="2">
    <source>
        <dbReference type="SAM" id="Phobius"/>
    </source>
</evidence>
<feature type="region of interest" description="Disordered" evidence="1">
    <location>
        <begin position="206"/>
        <end position="250"/>
    </location>
</feature>
<keyword evidence="2" id="KW-1133">Transmembrane helix</keyword>
<dbReference type="Proteomes" id="UP000186108">
    <property type="component" value="Chromosome"/>
</dbReference>
<evidence type="ECO:0000256" key="1">
    <source>
        <dbReference type="SAM" id="MobiDB-lite"/>
    </source>
</evidence>
<dbReference type="EMBL" id="CP009111">
    <property type="protein sequence ID" value="ANS28292.1"/>
    <property type="molecule type" value="Genomic_DNA"/>
</dbReference>
<dbReference type="AlphaFoldDB" id="A0A1B1K6N3"/>
<feature type="compositionally biased region" description="Basic and acidic residues" evidence="1">
    <location>
        <begin position="215"/>
        <end position="234"/>
    </location>
</feature>
<organism evidence="3 4">
    <name type="scientific">Rhodococcus opacus</name>
    <name type="common">Nocardia opaca</name>
    <dbReference type="NCBI Taxonomy" id="37919"/>
    <lineage>
        <taxon>Bacteria</taxon>
        <taxon>Bacillati</taxon>
        <taxon>Actinomycetota</taxon>
        <taxon>Actinomycetes</taxon>
        <taxon>Mycobacteriales</taxon>
        <taxon>Nocardiaceae</taxon>
        <taxon>Rhodococcus</taxon>
    </lineage>
</organism>
<evidence type="ECO:0000313" key="4">
    <source>
        <dbReference type="Proteomes" id="UP000186108"/>
    </source>
</evidence>
<proteinExistence type="predicted"/>
<feature type="transmembrane region" description="Helical" evidence="2">
    <location>
        <begin position="259"/>
        <end position="280"/>
    </location>
</feature>
<evidence type="ECO:0000313" key="3">
    <source>
        <dbReference type="EMBL" id="ANS28292.1"/>
    </source>
</evidence>
<keyword evidence="2" id="KW-0812">Transmembrane</keyword>